<dbReference type="SUPFAM" id="SSF161084">
    <property type="entry name" value="MAPEG domain-like"/>
    <property type="match status" value="1"/>
</dbReference>
<keyword evidence="7" id="KW-1185">Reference proteome</keyword>
<evidence type="ECO:0000256" key="2">
    <source>
        <dbReference type="ARBA" id="ARBA00022692"/>
    </source>
</evidence>
<organism evidence="6 7">
    <name type="scientific">Nocardioides islandensis</name>
    <dbReference type="NCBI Taxonomy" id="433663"/>
    <lineage>
        <taxon>Bacteria</taxon>
        <taxon>Bacillati</taxon>
        <taxon>Actinomycetota</taxon>
        <taxon>Actinomycetes</taxon>
        <taxon>Propionibacteriales</taxon>
        <taxon>Nocardioidaceae</taxon>
        <taxon>Nocardioides</taxon>
    </lineage>
</organism>
<reference evidence="6" key="1">
    <citation type="submission" date="2020-11" db="EMBL/GenBank/DDBJ databases">
        <title>Nocardioides sp. nov., isolated from Soil of Cynanchum wilfordii Hemsley rhizosphere.</title>
        <authorList>
            <person name="Lee J.-S."/>
            <person name="Suh M.K."/>
            <person name="Kim J.-S."/>
        </authorList>
    </citation>
    <scope>NUCLEOTIDE SEQUENCE</scope>
    <source>
        <strain evidence="6">KCTC 19275</strain>
    </source>
</reference>
<feature type="transmembrane region" description="Helical" evidence="5">
    <location>
        <begin position="109"/>
        <end position="129"/>
    </location>
</feature>
<dbReference type="InterPro" id="IPR001129">
    <property type="entry name" value="Membr-assoc_MAPEG"/>
</dbReference>
<evidence type="ECO:0000313" key="7">
    <source>
        <dbReference type="Proteomes" id="UP000640489"/>
    </source>
</evidence>
<dbReference type="Pfam" id="PF01124">
    <property type="entry name" value="MAPEG"/>
    <property type="match status" value="1"/>
</dbReference>
<accession>A0A930VD00</accession>
<dbReference type="GO" id="GO:0016020">
    <property type="term" value="C:membrane"/>
    <property type="evidence" value="ECO:0007669"/>
    <property type="project" value="UniProtKB-SubCell"/>
</dbReference>
<dbReference type="EMBL" id="JADKPN010000014">
    <property type="protein sequence ID" value="MBF4765214.1"/>
    <property type="molecule type" value="Genomic_DNA"/>
</dbReference>
<name>A0A930VD00_9ACTN</name>
<evidence type="ECO:0000313" key="6">
    <source>
        <dbReference type="EMBL" id="MBF4765214.1"/>
    </source>
</evidence>
<dbReference type="AlphaFoldDB" id="A0A930VD00"/>
<dbReference type="Gene3D" id="1.20.120.550">
    <property type="entry name" value="Membrane associated eicosanoid/glutathione metabolism-like domain"/>
    <property type="match status" value="1"/>
</dbReference>
<evidence type="ECO:0000256" key="4">
    <source>
        <dbReference type="ARBA" id="ARBA00023136"/>
    </source>
</evidence>
<keyword evidence="2 5" id="KW-0812">Transmembrane</keyword>
<dbReference type="PANTHER" id="PTHR35814:SF1">
    <property type="entry name" value="GLUTATHIONE S-TRANSFERASE-RELATED"/>
    <property type="match status" value="1"/>
</dbReference>
<keyword evidence="4 5" id="KW-0472">Membrane</keyword>
<evidence type="ECO:0000256" key="3">
    <source>
        <dbReference type="ARBA" id="ARBA00022989"/>
    </source>
</evidence>
<comment type="subcellular location">
    <subcellularLocation>
        <location evidence="1">Membrane</location>
    </subcellularLocation>
</comment>
<evidence type="ECO:0000256" key="1">
    <source>
        <dbReference type="ARBA" id="ARBA00004370"/>
    </source>
</evidence>
<dbReference type="InterPro" id="IPR023352">
    <property type="entry name" value="MAPEG-like_dom_sf"/>
</dbReference>
<gene>
    <name evidence="6" type="ORF">ISU07_18945</name>
</gene>
<dbReference type="Proteomes" id="UP000640489">
    <property type="component" value="Unassembled WGS sequence"/>
</dbReference>
<comment type="caution">
    <text evidence="6">The sequence shown here is derived from an EMBL/GenBank/DDBJ whole genome shotgun (WGS) entry which is preliminary data.</text>
</comment>
<evidence type="ECO:0000256" key="5">
    <source>
        <dbReference type="SAM" id="Phobius"/>
    </source>
</evidence>
<sequence length="130" mass="13693">MTVVVCIALLGILLFLLGANVTRHRTIRGNTGNQMPTDPADRMFIAQRAHGNAAEYVPTLIVLILVCAMLSDGWWVQALAIAAVVSRTLHAVGLLTSRTMATHGPVRDIGAMGTYLTGIALGVTAIVAMA</sequence>
<feature type="transmembrane region" description="Helical" evidence="5">
    <location>
        <begin position="74"/>
        <end position="97"/>
    </location>
</feature>
<dbReference type="PANTHER" id="PTHR35814">
    <property type="match status" value="1"/>
</dbReference>
<proteinExistence type="predicted"/>
<protein>
    <submittedName>
        <fullName evidence="6">MAPEG family protein</fullName>
    </submittedName>
</protein>
<keyword evidence="3 5" id="KW-1133">Transmembrane helix</keyword>